<evidence type="ECO:0000256" key="1">
    <source>
        <dbReference type="ARBA" id="ARBA00022801"/>
    </source>
</evidence>
<evidence type="ECO:0000259" key="3">
    <source>
        <dbReference type="Pfam" id="PF07859"/>
    </source>
</evidence>
<dbReference type="InterPro" id="IPR050300">
    <property type="entry name" value="GDXG_lipolytic_enzyme"/>
</dbReference>
<reference evidence="4 5" key="1">
    <citation type="submission" date="2022-07" db="EMBL/GenBank/DDBJ databases">
        <title>Novel species in genus Aeromicrobium.</title>
        <authorList>
            <person name="Ye L."/>
        </authorList>
    </citation>
    <scope>NUCLEOTIDE SEQUENCE [LARGE SCALE GENOMIC DNA]</scope>
    <source>
        <strain evidence="5">zg-Y50</strain>
    </source>
</reference>
<dbReference type="Pfam" id="PF07859">
    <property type="entry name" value="Abhydrolase_3"/>
    <property type="match status" value="1"/>
</dbReference>
<dbReference type="RefSeq" id="WP_232417028.1">
    <property type="nucleotide sequence ID" value="NZ_CP101990.1"/>
</dbReference>
<evidence type="ECO:0000313" key="5">
    <source>
        <dbReference type="Proteomes" id="UP001315860"/>
    </source>
</evidence>
<feature type="domain" description="Alpha/beta hydrolase fold-3" evidence="3">
    <location>
        <begin position="107"/>
        <end position="302"/>
    </location>
</feature>
<accession>A0ABY5KMF8</accession>
<dbReference type="Gene3D" id="3.40.50.1820">
    <property type="entry name" value="alpha/beta hydrolase"/>
    <property type="match status" value="1"/>
</dbReference>
<sequence>MLPVEMPPRLRTLVERALAAQAESPTPPLPDPEPAPGETREAWEGRVARARAQHDALALEIAARYGFLGDGDDPVGSITYADIPVEDGTIAARVYQPPDPQDRPPAIVVLHGGGWWMGGGAQGYRLGDGTCRMLCHGLGAVVLNVDYRLAPEFRFPVQLHDARDVVAWLRRGDGPRVDPDRIAVAGTSSGGHVAAALTLLLRDEGEPQLALQILVAPAVDLSEDPAGLEDPHALRGIETLRRYYAGDAPNRAIPYLSPLRAPDLRGLPPAVVVTGDFDPLTAPALDYVARLREAGVHVDHIPVPVTHTIGAEEDWRAAEDRILACCRDLL</sequence>
<keyword evidence="1 4" id="KW-0378">Hydrolase</keyword>
<dbReference type="GO" id="GO:0016787">
    <property type="term" value="F:hydrolase activity"/>
    <property type="evidence" value="ECO:0007669"/>
    <property type="project" value="UniProtKB-KW"/>
</dbReference>
<dbReference type="PANTHER" id="PTHR48081:SF8">
    <property type="entry name" value="ALPHA_BETA HYDROLASE FOLD-3 DOMAIN-CONTAINING PROTEIN-RELATED"/>
    <property type="match status" value="1"/>
</dbReference>
<dbReference type="InterPro" id="IPR013094">
    <property type="entry name" value="AB_hydrolase_3"/>
</dbReference>
<organism evidence="4 5">
    <name type="scientific">Aeromicrobium duanguangcaii</name>
    <dbReference type="NCBI Taxonomy" id="2968086"/>
    <lineage>
        <taxon>Bacteria</taxon>
        <taxon>Bacillati</taxon>
        <taxon>Actinomycetota</taxon>
        <taxon>Actinomycetes</taxon>
        <taxon>Propionibacteriales</taxon>
        <taxon>Nocardioidaceae</taxon>
        <taxon>Aeromicrobium</taxon>
    </lineage>
</organism>
<evidence type="ECO:0000256" key="2">
    <source>
        <dbReference type="SAM" id="MobiDB-lite"/>
    </source>
</evidence>
<proteinExistence type="predicted"/>
<feature type="compositionally biased region" description="Pro residues" evidence="2">
    <location>
        <begin position="25"/>
        <end position="35"/>
    </location>
</feature>
<evidence type="ECO:0000313" key="4">
    <source>
        <dbReference type="EMBL" id="UUI69518.1"/>
    </source>
</evidence>
<feature type="region of interest" description="Disordered" evidence="2">
    <location>
        <begin position="19"/>
        <end position="47"/>
    </location>
</feature>
<gene>
    <name evidence="4" type="ORF">NP095_05315</name>
</gene>
<dbReference type="PANTHER" id="PTHR48081">
    <property type="entry name" value="AB HYDROLASE SUPERFAMILY PROTEIN C4A8.06C"/>
    <property type="match status" value="1"/>
</dbReference>
<dbReference type="Proteomes" id="UP001315860">
    <property type="component" value="Chromosome"/>
</dbReference>
<dbReference type="InterPro" id="IPR029058">
    <property type="entry name" value="AB_hydrolase_fold"/>
</dbReference>
<protein>
    <submittedName>
        <fullName evidence="4">Alpha/beta hydrolase</fullName>
    </submittedName>
</protein>
<dbReference type="SUPFAM" id="SSF53474">
    <property type="entry name" value="alpha/beta-Hydrolases"/>
    <property type="match status" value="1"/>
</dbReference>
<dbReference type="EMBL" id="CP101990">
    <property type="protein sequence ID" value="UUI69518.1"/>
    <property type="molecule type" value="Genomic_DNA"/>
</dbReference>
<feature type="compositionally biased region" description="Basic and acidic residues" evidence="2">
    <location>
        <begin position="38"/>
        <end position="47"/>
    </location>
</feature>
<name>A0ABY5KMF8_9ACTN</name>
<keyword evidence="5" id="KW-1185">Reference proteome</keyword>